<dbReference type="PANTHER" id="PTHR24155:SF10">
    <property type="entry name" value="OSTEOCLAST-STIMULATING FACTOR 1"/>
    <property type="match status" value="1"/>
</dbReference>
<evidence type="ECO:0000256" key="8">
    <source>
        <dbReference type="PROSITE-ProRule" id="PRU00023"/>
    </source>
</evidence>
<dbReference type="SUPFAM" id="SSF48403">
    <property type="entry name" value="Ankyrin repeat"/>
    <property type="match status" value="1"/>
</dbReference>
<dbReference type="Pfam" id="PF00018">
    <property type="entry name" value="SH3_1"/>
    <property type="match status" value="1"/>
</dbReference>
<dbReference type="InterPro" id="IPR036770">
    <property type="entry name" value="Ankyrin_rpt-contain_sf"/>
</dbReference>
<keyword evidence="3" id="KW-0963">Cytoplasm</keyword>
<organism evidence="11 12">
    <name type="scientific">Geodia barretti</name>
    <name type="common">Barrett's horny sponge</name>
    <dbReference type="NCBI Taxonomy" id="519541"/>
    <lineage>
        <taxon>Eukaryota</taxon>
        <taxon>Metazoa</taxon>
        <taxon>Porifera</taxon>
        <taxon>Demospongiae</taxon>
        <taxon>Heteroscleromorpha</taxon>
        <taxon>Tetractinellida</taxon>
        <taxon>Astrophorina</taxon>
        <taxon>Geodiidae</taxon>
        <taxon>Geodia</taxon>
    </lineage>
</organism>
<dbReference type="SUPFAM" id="SSF50044">
    <property type="entry name" value="SH3-domain"/>
    <property type="match status" value="1"/>
</dbReference>
<evidence type="ECO:0000313" key="12">
    <source>
        <dbReference type="Proteomes" id="UP001174909"/>
    </source>
</evidence>
<keyword evidence="12" id="KW-1185">Reference proteome</keyword>
<dbReference type="PROSITE" id="PS50002">
    <property type="entry name" value="SH3"/>
    <property type="match status" value="1"/>
</dbReference>
<feature type="repeat" description="ANK" evidence="8">
    <location>
        <begin position="142"/>
        <end position="174"/>
    </location>
</feature>
<evidence type="ECO:0000259" key="10">
    <source>
        <dbReference type="PROSITE" id="PS50002"/>
    </source>
</evidence>
<dbReference type="PANTHER" id="PTHR24155">
    <property type="entry name" value="OSTEOCLAST-STIMULATING FACTOR 1"/>
    <property type="match status" value="1"/>
</dbReference>
<comment type="caution">
    <text evidence="11">The sequence shown here is derived from an EMBL/GenBank/DDBJ whole genome shotgun (WGS) entry which is preliminary data.</text>
</comment>
<dbReference type="AlphaFoldDB" id="A0AA35R0S3"/>
<dbReference type="PROSITE" id="PS50297">
    <property type="entry name" value="ANK_REP_REGION"/>
    <property type="match status" value="2"/>
</dbReference>
<evidence type="ECO:0000256" key="7">
    <source>
        <dbReference type="ARBA" id="ARBA00040640"/>
    </source>
</evidence>
<dbReference type="Gene3D" id="2.30.30.40">
    <property type="entry name" value="SH3 Domains"/>
    <property type="match status" value="1"/>
</dbReference>
<dbReference type="Pfam" id="PF12796">
    <property type="entry name" value="Ank_2"/>
    <property type="match status" value="1"/>
</dbReference>
<feature type="repeat" description="ANK" evidence="8">
    <location>
        <begin position="108"/>
        <end position="141"/>
    </location>
</feature>
<proteinExistence type="predicted"/>
<dbReference type="PRINTS" id="PR01415">
    <property type="entry name" value="ANKYRIN"/>
</dbReference>
<gene>
    <name evidence="11" type="ORF">GBAR_LOCUS2435</name>
</gene>
<dbReference type="InterPro" id="IPR002110">
    <property type="entry name" value="Ankyrin_rpt"/>
</dbReference>
<dbReference type="CDD" id="cd11772">
    <property type="entry name" value="SH3_OSTF1"/>
    <property type="match status" value="1"/>
</dbReference>
<dbReference type="PRINTS" id="PR00452">
    <property type="entry name" value="SH3DOMAIN"/>
</dbReference>
<dbReference type="Gene3D" id="1.25.40.20">
    <property type="entry name" value="Ankyrin repeat-containing domain"/>
    <property type="match status" value="1"/>
</dbReference>
<protein>
    <recommendedName>
        <fullName evidence="7">Osteoclast-stimulating factor 1</fullName>
    </recommendedName>
</protein>
<reference evidence="11" key="1">
    <citation type="submission" date="2023-03" db="EMBL/GenBank/DDBJ databases">
        <authorList>
            <person name="Steffen K."/>
            <person name="Cardenas P."/>
        </authorList>
    </citation>
    <scope>NUCLEOTIDE SEQUENCE</scope>
</reference>
<evidence type="ECO:0000313" key="11">
    <source>
        <dbReference type="EMBL" id="CAI7998431.1"/>
    </source>
</evidence>
<dbReference type="GO" id="GO:0005737">
    <property type="term" value="C:cytoplasm"/>
    <property type="evidence" value="ECO:0007669"/>
    <property type="project" value="UniProtKB-SubCell"/>
</dbReference>
<evidence type="ECO:0000256" key="1">
    <source>
        <dbReference type="ARBA" id="ARBA00004496"/>
    </source>
</evidence>
<dbReference type="SMART" id="SM00326">
    <property type="entry name" value="SH3"/>
    <property type="match status" value="1"/>
</dbReference>
<evidence type="ECO:0000256" key="5">
    <source>
        <dbReference type="ARBA" id="ARBA00023043"/>
    </source>
</evidence>
<evidence type="ECO:0000256" key="6">
    <source>
        <dbReference type="ARBA" id="ARBA00037432"/>
    </source>
</evidence>
<keyword evidence="5 8" id="KW-0040">ANK repeat</keyword>
<dbReference type="InterPro" id="IPR001452">
    <property type="entry name" value="SH3_domain"/>
</dbReference>
<keyword evidence="2 9" id="KW-0728">SH3 domain</keyword>
<name>A0AA35R0S3_GEOBA</name>
<keyword evidence="4" id="KW-0677">Repeat</keyword>
<evidence type="ECO:0000256" key="4">
    <source>
        <dbReference type="ARBA" id="ARBA00022737"/>
    </source>
</evidence>
<sequence>MSKRPPPKPVPRKPGHVQVVKAVYPYAAQNFDELSFEEGDTLYIIEKQDDGWWKARCGKKEGLIPCNYIESSTESIDNPLHEAAKRGNLPFLQECLTNRVSPNGLDKSGSTALHWAASGGHDDCAQALLRIPGLELNARNKLGDTPLHNAAWKGHAAIVAMLLEKGARKDIRNNEKQLPYDLSAKNPEVGRLLMHHSDVGGEEYGEEGDSD</sequence>
<dbReference type="Proteomes" id="UP001174909">
    <property type="component" value="Unassembled WGS sequence"/>
</dbReference>
<comment type="subcellular location">
    <subcellularLocation>
        <location evidence="1">Cytoplasm</location>
    </subcellularLocation>
</comment>
<evidence type="ECO:0000256" key="3">
    <source>
        <dbReference type="ARBA" id="ARBA00022490"/>
    </source>
</evidence>
<feature type="domain" description="SH3" evidence="10">
    <location>
        <begin position="15"/>
        <end position="74"/>
    </location>
</feature>
<evidence type="ECO:0000256" key="9">
    <source>
        <dbReference type="PROSITE-ProRule" id="PRU00192"/>
    </source>
</evidence>
<dbReference type="EMBL" id="CASHTH010000349">
    <property type="protein sequence ID" value="CAI7998431.1"/>
    <property type="molecule type" value="Genomic_DNA"/>
</dbReference>
<comment type="function">
    <text evidence="6">Induces bone resorption, acting probably through a signaling cascade which results in the secretion of factor(s) enhancing osteoclast formation and activity.</text>
</comment>
<accession>A0AA35R0S3</accession>
<dbReference type="SMART" id="SM00248">
    <property type="entry name" value="ANK"/>
    <property type="match status" value="3"/>
</dbReference>
<dbReference type="PROSITE" id="PS50088">
    <property type="entry name" value="ANK_REPEAT"/>
    <property type="match status" value="2"/>
</dbReference>
<evidence type="ECO:0000256" key="2">
    <source>
        <dbReference type="ARBA" id="ARBA00022443"/>
    </source>
</evidence>
<dbReference type="FunFam" id="2.30.30.40:FF:000072">
    <property type="entry name" value="Unconventional Myosin IB"/>
    <property type="match status" value="1"/>
</dbReference>
<dbReference type="GO" id="GO:0007165">
    <property type="term" value="P:signal transduction"/>
    <property type="evidence" value="ECO:0007669"/>
    <property type="project" value="TreeGrafter"/>
</dbReference>
<dbReference type="InterPro" id="IPR036028">
    <property type="entry name" value="SH3-like_dom_sf"/>
</dbReference>